<comment type="caution">
    <text evidence="10">The sequence shown here is derived from an EMBL/GenBank/DDBJ whole genome shotgun (WGS) entry which is preliminary data.</text>
</comment>
<protein>
    <submittedName>
        <fullName evidence="10">Type II secretion system protein M (GspM)</fullName>
    </submittedName>
</protein>
<keyword evidence="11" id="KW-1185">Reference proteome</keyword>
<keyword evidence="9" id="KW-0472">Membrane</keyword>
<evidence type="ECO:0000256" key="1">
    <source>
        <dbReference type="ARBA" id="ARBA00004377"/>
    </source>
</evidence>
<evidence type="ECO:0000256" key="7">
    <source>
        <dbReference type="ARBA" id="ARBA00022927"/>
    </source>
</evidence>
<evidence type="ECO:0000256" key="4">
    <source>
        <dbReference type="ARBA" id="ARBA00022475"/>
    </source>
</evidence>
<keyword evidence="7" id="KW-0653">Protein transport</keyword>
<dbReference type="EMBL" id="RBWX01000007">
    <property type="protein sequence ID" value="RKS91270.1"/>
    <property type="molecule type" value="Genomic_DNA"/>
</dbReference>
<evidence type="ECO:0000313" key="11">
    <source>
        <dbReference type="Proteomes" id="UP000276029"/>
    </source>
</evidence>
<comment type="similarity">
    <text evidence="2">Belongs to the GSP M family.</text>
</comment>
<dbReference type="SUPFAM" id="SSF103054">
    <property type="entry name" value="General secretion pathway protein M, EpsM"/>
    <property type="match status" value="1"/>
</dbReference>
<keyword evidence="6" id="KW-0812">Transmembrane</keyword>
<accession>A0ABX9T1T2</accession>
<dbReference type="InterPro" id="IPR007690">
    <property type="entry name" value="T2SS_GspM"/>
</dbReference>
<name>A0ABX9T1T2_SPHMI</name>
<keyword evidence="3" id="KW-0813">Transport</keyword>
<comment type="subcellular location">
    <subcellularLocation>
        <location evidence="1">Cell inner membrane</location>
        <topology evidence="1">Single-pass membrane protein</topology>
    </subcellularLocation>
</comment>
<evidence type="ECO:0000256" key="6">
    <source>
        <dbReference type="ARBA" id="ARBA00022692"/>
    </source>
</evidence>
<proteinExistence type="inferred from homology"/>
<evidence type="ECO:0000256" key="8">
    <source>
        <dbReference type="ARBA" id="ARBA00022989"/>
    </source>
</evidence>
<evidence type="ECO:0000256" key="2">
    <source>
        <dbReference type="ARBA" id="ARBA00010637"/>
    </source>
</evidence>
<evidence type="ECO:0000313" key="10">
    <source>
        <dbReference type="EMBL" id="RKS91270.1"/>
    </source>
</evidence>
<gene>
    <name evidence="10" type="ORF">DFR51_0829</name>
</gene>
<dbReference type="Gene3D" id="3.30.1360.100">
    <property type="entry name" value="General secretion pathway protein M, EpsM"/>
    <property type="match status" value="1"/>
</dbReference>
<evidence type="ECO:0000256" key="5">
    <source>
        <dbReference type="ARBA" id="ARBA00022519"/>
    </source>
</evidence>
<evidence type="ECO:0000256" key="3">
    <source>
        <dbReference type="ARBA" id="ARBA00022448"/>
    </source>
</evidence>
<keyword evidence="4" id="KW-1003">Cell membrane</keyword>
<evidence type="ECO:0000256" key="9">
    <source>
        <dbReference type="ARBA" id="ARBA00023136"/>
    </source>
</evidence>
<dbReference type="Proteomes" id="UP000276029">
    <property type="component" value="Unassembled WGS sequence"/>
</dbReference>
<dbReference type="InterPro" id="IPR023229">
    <property type="entry name" value="T2SS_M_periplasmic_sf"/>
</dbReference>
<keyword evidence="5" id="KW-0997">Cell inner membrane</keyword>
<organism evidence="10 11">
    <name type="scientific">Sphingosinicella microcystinivorans</name>
    <dbReference type="NCBI Taxonomy" id="335406"/>
    <lineage>
        <taxon>Bacteria</taxon>
        <taxon>Pseudomonadati</taxon>
        <taxon>Pseudomonadota</taxon>
        <taxon>Alphaproteobacteria</taxon>
        <taxon>Sphingomonadales</taxon>
        <taxon>Sphingosinicellaceae</taxon>
        <taxon>Sphingosinicella</taxon>
    </lineage>
</organism>
<sequence length="159" mass="16666">MMQTALTWWHGRDAREQRLLGVLAALLLAMLFWLAILRPLAAFRENAAERHDRIAAQMPSVRAAAAGIAAEGGAPASEDGRAVRDIVAASASAAGLEFTSIQPEDGGGVRVGIAAVKPSFLFGWTAGLEKDGVVADRVLVQRNDDSTVSAEIGFTDGPA</sequence>
<keyword evidence="8" id="KW-1133">Transmembrane helix</keyword>
<dbReference type="Pfam" id="PF04612">
    <property type="entry name" value="T2SSM"/>
    <property type="match status" value="1"/>
</dbReference>
<reference evidence="10 11" key="1">
    <citation type="submission" date="2018-10" db="EMBL/GenBank/DDBJ databases">
        <title>Genomic Encyclopedia of Type Strains, Phase IV (KMG-IV): sequencing the most valuable type-strain genomes for metagenomic binning, comparative biology and taxonomic classification.</title>
        <authorList>
            <person name="Goeker M."/>
        </authorList>
    </citation>
    <scope>NUCLEOTIDE SEQUENCE [LARGE SCALE GENOMIC DNA]</scope>
    <source>
        <strain evidence="10 11">DSM 19791</strain>
    </source>
</reference>